<gene>
    <name evidence="3" type="ORF">CLV67_11164</name>
</gene>
<proteinExistence type="predicted"/>
<dbReference type="EMBL" id="PVMZ01000011">
    <property type="protein sequence ID" value="PRX18917.1"/>
    <property type="molecule type" value="Genomic_DNA"/>
</dbReference>
<keyword evidence="1" id="KW-0812">Transmembrane</keyword>
<evidence type="ECO:0000313" key="3">
    <source>
        <dbReference type="EMBL" id="PRX18917.1"/>
    </source>
</evidence>
<feature type="transmembrane region" description="Helical" evidence="1">
    <location>
        <begin position="32"/>
        <end position="51"/>
    </location>
</feature>
<dbReference type="GO" id="GO:0003824">
    <property type="term" value="F:catalytic activity"/>
    <property type="evidence" value="ECO:0007669"/>
    <property type="project" value="InterPro"/>
</dbReference>
<name>A0A2T0K7B7_9ACTN</name>
<feature type="transmembrane region" description="Helical" evidence="1">
    <location>
        <begin position="58"/>
        <end position="75"/>
    </location>
</feature>
<keyword evidence="1" id="KW-1133">Transmembrane helix</keyword>
<evidence type="ECO:0000313" key="4">
    <source>
        <dbReference type="Proteomes" id="UP000239415"/>
    </source>
</evidence>
<dbReference type="InterPro" id="IPR036691">
    <property type="entry name" value="Endo/exonu/phosph_ase_sf"/>
</dbReference>
<evidence type="ECO:0000259" key="2">
    <source>
        <dbReference type="Pfam" id="PF03372"/>
    </source>
</evidence>
<comment type="caution">
    <text evidence="3">The sequence shown here is derived from an EMBL/GenBank/DDBJ whole genome shotgun (WGS) entry which is preliminary data.</text>
</comment>
<feature type="domain" description="Endonuclease/exonuclease/phosphatase" evidence="2">
    <location>
        <begin position="94"/>
        <end position="293"/>
    </location>
</feature>
<dbReference type="Pfam" id="PF03372">
    <property type="entry name" value="Exo_endo_phos"/>
    <property type="match status" value="1"/>
</dbReference>
<keyword evidence="1" id="KW-0472">Membrane</keyword>
<evidence type="ECO:0000256" key="1">
    <source>
        <dbReference type="SAM" id="Phobius"/>
    </source>
</evidence>
<dbReference type="Proteomes" id="UP000239415">
    <property type="component" value="Unassembled WGS sequence"/>
</dbReference>
<accession>A0A2T0K7B7</accession>
<sequence length="302" mass="31959">MAGRVGRWVILSAAVLVTVLLVAHPVLPGGRLLPTLLPWLGLAVPVLLVVGIRRRHRIALVAALLPLVAWLGVFGDRLIPDSEAPYDLVAVQHNVSDVNPDPGGTVRTLLAARPDLVALEEITPEAVPAYAAAFPAEYAYRTVHGTVALWSRHPLSAAAPLDIRPASFGADWNRGLRAVAHTPRGDIAVYVAHLPSVRPGLTGLGTAPRDEAATKLAAALAAEPIANVILLGDLNATVDDHGLKPVTSRLGTSESEFAFSFPKALPVARIDHVMARTLTVTSVRTLPETGSDHLPVAARLRF</sequence>
<organism evidence="3 4">
    <name type="scientific">Actinoplanes italicus</name>
    <dbReference type="NCBI Taxonomy" id="113567"/>
    <lineage>
        <taxon>Bacteria</taxon>
        <taxon>Bacillati</taxon>
        <taxon>Actinomycetota</taxon>
        <taxon>Actinomycetes</taxon>
        <taxon>Micromonosporales</taxon>
        <taxon>Micromonosporaceae</taxon>
        <taxon>Actinoplanes</taxon>
    </lineage>
</organism>
<dbReference type="OrthoDB" id="4316587at2"/>
<dbReference type="AlphaFoldDB" id="A0A2T0K7B7"/>
<dbReference type="InterPro" id="IPR005135">
    <property type="entry name" value="Endo/exonuclease/phosphatase"/>
</dbReference>
<keyword evidence="4" id="KW-1185">Reference proteome</keyword>
<protein>
    <submittedName>
        <fullName evidence="3">Vancomycin resistance protein VanJ</fullName>
    </submittedName>
</protein>
<feature type="transmembrane region" description="Helical" evidence="1">
    <location>
        <begin position="7"/>
        <end position="26"/>
    </location>
</feature>
<dbReference type="SUPFAM" id="SSF56219">
    <property type="entry name" value="DNase I-like"/>
    <property type="match status" value="1"/>
</dbReference>
<reference evidence="3 4" key="1">
    <citation type="submission" date="2018-03" db="EMBL/GenBank/DDBJ databases">
        <title>Genomic Encyclopedia of Archaeal and Bacterial Type Strains, Phase II (KMG-II): from individual species to whole genera.</title>
        <authorList>
            <person name="Goeker M."/>
        </authorList>
    </citation>
    <scope>NUCLEOTIDE SEQUENCE [LARGE SCALE GENOMIC DNA]</scope>
    <source>
        <strain evidence="3 4">DSM 43146</strain>
    </source>
</reference>
<dbReference type="Gene3D" id="3.60.10.10">
    <property type="entry name" value="Endonuclease/exonuclease/phosphatase"/>
    <property type="match status" value="1"/>
</dbReference>